<evidence type="ECO:0000256" key="3">
    <source>
        <dbReference type="ARBA" id="ARBA00022692"/>
    </source>
</evidence>
<evidence type="ECO:0000256" key="1">
    <source>
        <dbReference type="ARBA" id="ARBA00004141"/>
    </source>
</evidence>
<dbReference type="PANTHER" id="PTHR22911">
    <property type="entry name" value="ACYL-MALONYL CONDENSING ENZYME-RELATED"/>
    <property type="match status" value="1"/>
</dbReference>
<organism evidence="8 9">
    <name type="scientific">Lentibacter algarum</name>
    <dbReference type="NCBI Taxonomy" id="576131"/>
    <lineage>
        <taxon>Bacteria</taxon>
        <taxon>Pseudomonadati</taxon>
        <taxon>Pseudomonadota</taxon>
        <taxon>Alphaproteobacteria</taxon>
        <taxon>Rhodobacterales</taxon>
        <taxon>Roseobacteraceae</taxon>
        <taxon>Lentibacter</taxon>
    </lineage>
</organism>
<dbReference type="PANTHER" id="PTHR22911:SF6">
    <property type="entry name" value="SOLUTE CARRIER FAMILY 35 MEMBER G1"/>
    <property type="match status" value="1"/>
</dbReference>
<dbReference type="Pfam" id="PF00892">
    <property type="entry name" value="EamA"/>
    <property type="match status" value="2"/>
</dbReference>
<dbReference type="EMBL" id="FNPR01000002">
    <property type="protein sequence ID" value="SDY48062.1"/>
    <property type="molecule type" value="Genomic_DNA"/>
</dbReference>
<protein>
    <submittedName>
        <fullName evidence="8">EamA-like transporter family protein</fullName>
    </submittedName>
</protein>
<dbReference type="OrthoDB" id="9815809at2"/>
<dbReference type="GeneID" id="78124454"/>
<proteinExistence type="inferred from homology"/>
<feature type="domain" description="EamA" evidence="7">
    <location>
        <begin position="5"/>
        <end position="137"/>
    </location>
</feature>
<dbReference type="STRING" id="576131.SAMN05444486_102382"/>
<feature type="transmembrane region" description="Helical" evidence="6">
    <location>
        <begin position="261"/>
        <end position="279"/>
    </location>
</feature>
<reference evidence="8 9" key="1">
    <citation type="submission" date="2016-10" db="EMBL/GenBank/DDBJ databases">
        <authorList>
            <person name="de Groot N.N."/>
        </authorList>
    </citation>
    <scope>NUCLEOTIDE SEQUENCE [LARGE SCALE GENOMIC DNA]</scope>
    <source>
        <strain evidence="8 9">DSM 24677</strain>
    </source>
</reference>
<feature type="transmembrane region" description="Helical" evidence="6">
    <location>
        <begin position="207"/>
        <end position="225"/>
    </location>
</feature>
<dbReference type="Proteomes" id="UP000199026">
    <property type="component" value="Unassembled WGS sequence"/>
</dbReference>
<comment type="similarity">
    <text evidence="2">Belongs to the drug/metabolite transporter (DMT) superfamily. 10 TMS drug/metabolite exporter (DME) (TC 2.A.7.3) family.</text>
</comment>
<feature type="transmembrane region" description="Helical" evidence="6">
    <location>
        <begin position="34"/>
        <end position="53"/>
    </location>
</feature>
<evidence type="ECO:0000256" key="6">
    <source>
        <dbReference type="SAM" id="Phobius"/>
    </source>
</evidence>
<keyword evidence="5 6" id="KW-0472">Membrane</keyword>
<evidence type="ECO:0000259" key="7">
    <source>
        <dbReference type="Pfam" id="PF00892"/>
    </source>
</evidence>
<feature type="transmembrane region" description="Helical" evidence="6">
    <location>
        <begin position="237"/>
        <end position="255"/>
    </location>
</feature>
<feature type="transmembrane region" description="Helical" evidence="6">
    <location>
        <begin position="90"/>
        <end position="114"/>
    </location>
</feature>
<feature type="transmembrane region" description="Helical" evidence="6">
    <location>
        <begin position="65"/>
        <end position="84"/>
    </location>
</feature>
<dbReference type="InterPro" id="IPR000620">
    <property type="entry name" value="EamA_dom"/>
</dbReference>
<name>A0A1H3K7A0_9RHOB</name>
<keyword evidence="4 6" id="KW-1133">Transmembrane helix</keyword>
<dbReference type="GO" id="GO:0016020">
    <property type="term" value="C:membrane"/>
    <property type="evidence" value="ECO:0007669"/>
    <property type="project" value="UniProtKB-SubCell"/>
</dbReference>
<accession>A0A1H3K7A0</accession>
<comment type="subcellular location">
    <subcellularLocation>
        <location evidence="1">Membrane</location>
        <topology evidence="1">Multi-pass membrane protein</topology>
    </subcellularLocation>
</comment>
<evidence type="ECO:0000313" key="9">
    <source>
        <dbReference type="Proteomes" id="UP000199026"/>
    </source>
</evidence>
<dbReference type="RefSeq" id="WP_089890091.1">
    <property type="nucleotide sequence ID" value="NZ_CALBNM010000076.1"/>
</dbReference>
<evidence type="ECO:0000256" key="5">
    <source>
        <dbReference type="ARBA" id="ARBA00023136"/>
    </source>
</evidence>
<gene>
    <name evidence="8" type="ORF">SAMN05444486_102382</name>
</gene>
<feature type="transmembrane region" description="Helical" evidence="6">
    <location>
        <begin position="123"/>
        <end position="141"/>
    </location>
</feature>
<dbReference type="SUPFAM" id="SSF103481">
    <property type="entry name" value="Multidrug resistance efflux transporter EmrE"/>
    <property type="match status" value="2"/>
</dbReference>
<dbReference type="AlphaFoldDB" id="A0A1H3K7A0"/>
<evidence type="ECO:0000313" key="8">
    <source>
        <dbReference type="EMBL" id="SDY48062.1"/>
    </source>
</evidence>
<feature type="transmembrane region" description="Helical" evidence="6">
    <location>
        <begin position="176"/>
        <end position="195"/>
    </location>
</feature>
<keyword evidence="9" id="KW-1185">Reference proteome</keyword>
<sequence length="296" mass="31894">MNNLRGILFITAAMAAFSIEDSFIKHLSGSVPKGQIMLLLGLGGALVFFLVALRQRVNVFAKRHFSWPLFWRTASESVAALFFITSLSLVPITTVAAVFQATPLAITLGAALFLGEQVGWRRWSAIMVGFLGVLIIIRPGMAGFDPASLFVVITVFTIAARDLLTRLIPTETSSTVVSFYGFFALVVSSPLLMAITGWPEAVTGTEALSLGAAVAFGVIGYYLIVTAMRMGEASAIMPFRYTRLLFSIILGAWIFGESPDALTYLGSALIIASGLYTFLRERKLARAMAREASATA</sequence>
<feature type="domain" description="EamA" evidence="7">
    <location>
        <begin position="148"/>
        <end position="273"/>
    </location>
</feature>
<keyword evidence="3 6" id="KW-0812">Transmembrane</keyword>
<dbReference type="InterPro" id="IPR037185">
    <property type="entry name" value="EmrE-like"/>
</dbReference>
<feature type="transmembrane region" description="Helical" evidence="6">
    <location>
        <begin position="147"/>
        <end position="164"/>
    </location>
</feature>
<evidence type="ECO:0000256" key="2">
    <source>
        <dbReference type="ARBA" id="ARBA00009853"/>
    </source>
</evidence>
<evidence type="ECO:0000256" key="4">
    <source>
        <dbReference type="ARBA" id="ARBA00022989"/>
    </source>
</evidence>